<proteinExistence type="inferred from homology"/>
<dbReference type="EMBL" id="CP039247">
    <property type="protein sequence ID" value="QCB29074.1"/>
    <property type="molecule type" value="Genomic_DNA"/>
</dbReference>
<dbReference type="InterPro" id="IPR008278">
    <property type="entry name" value="4-PPantetheinyl_Trfase_dom"/>
</dbReference>
<dbReference type="HAMAP" id="MF_00101">
    <property type="entry name" value="AcpS"/>
    <property type="match status" value="1"/>
</dbReference>
<dbReference type="GO" id="GO:0005737">
    <property type="term" value="C:cytoplasm"/>
    <property type="evidence" value="ECO:0007669"/>
    <property type="project" value="UniProtKB-SubCell"/>
</dbReference>
<dbReference type="Pfam" id="PF01648">
    <property type="entry name" value="ACPS"/>
    <property type="match status" value="1"/>
</dbReference>
<keyword evidence="3 8" id="KW-0479">Metal-binding</keyword>
<evidence type="ECO:0000256" key="2">
    <source>
        <dbReference type="ARBA" id="ARBA00022679"/>
    </source>
</evidence>
<keyword evidence="4 8" id="KW-0276">Fatty acid metabolism</keyword>
<keyword evidence="5 8" id="KW-0460">Magnesium</keyword>
<organism evidence="10 11">
    <name type="scientific">Corynebacterium endometrii</name>
    <dbReference type="NCBI Taxonomy" id="2488819"/>
    <lineage>
        <taxon>Bacteria</taxon>
        <taxon>Bacillati</taxon>
        <taxon>Actinomycetota</taxon>
        <taxon>Actinomycetes</taxon>
        <taxon>Mycobacteriales</taxon>
        <taxon>Corynebacteriaceae</taxon>
        <taxon>Corynebacterium</taxon>
    </lineage>
</organism>
<keyword evidence="2 8" id="KW-0808">Transferase</keyword>
<dbReference type="NCBIfam" id="NF000831">
    <property type="entry name" value="PRK00070.3-1"/>
    <property type="match status" value="1"/>
</dbReference>
<keyword evidence="11" id="KW-1185">Reference proteome</keyword>
<dbReference type="Proteomes" id="UP000296352">
    <property type="component" value="Chromosome"/>
</dbReference>
<dbReference type="SUPFAM" id="SSF56214">
    <property type="entry name" value="4'-phosphopantetheinyl transferase"/>
    <property type="match status" value="1"/>
</dbReference>
<evidence type="ECO:0000256" key="3">
    <source>
        <dbReference type="ARBA" id="ARBA00022723"/>
    </source>
</evidence>
<dbReference type="Gene3D" id="3.90.470.20">
    <property type="entry name" value="4'-phosphopantetheinyl transferase domain"/>
    <property type="match status" value="1"/>
</dbReference>
<comment type="similarity">
    <text evidence="8">Belongs to the P-Pant transferase superfamily. AcpS family.</text>
</comment>
<feature type="domain" description="4'-phosphopantetheinyl transferase" evidence="9">
    <location>
        <begin position="3"/>
        <end position="96"/>
    </location>
</feature>
<comment type="function">
    <text evidence="8">Transfers the 4'-phosphopantetheine moiety from coenzyme A to a Ser of acyl-carrier-protein.</text>
</comment>
<dbReference type="InterPro" id="IPR004568">
    <property type="entry name" value="Ppantetheine-prot_Trfase_dom"/>
</dbReference>
<evidence type="ECO:0000256" key="7">
    <source>
        <dbReference type="ARBA" id="ARBA00023160"/>
    </source>
</evidence>
<sequence length="133" mass="14502">MFIGVDLVHIPAFAEQLERPGSTFEAVFSTRELRVAAGRSAGIRAEHLAGRWAAKEAFIKAWSQGLFGRPPVMDEQDVDWAAIEVHADRWGRVAYEIAPSLASRVVDSLGEFTTALSISHDGDYATATCLLSL</sequence>
<feature type="binding site" evidence="8">
    <location>
        <position position="56"/>
    </location>
    <ligand>
        <name>Mg(2+)</name>
        <dbReference type="ChEBI" id="CHEBI:18420"/>
    </ligand>
</feature>
<keyword evidence="7 8" id="KW-0275">Fatty acid biosynthesis</keyword>
<evidence type="ECO:0000256" key="8">
    <source>
        <dbReference type="HAMAP-Rule" id="MF_00101"/>
    </source>
</evidence>
<reference evidence="10 11" key="1">
    <citation type="submission" date="2019-04" db="EMBL/GenBank/DDBJ databases">
        <title>Corynebacterium endometrii sp. nov., isolated from the uterus of a cow with endometritis.</title>
        <authorList>
            <person name="Ballas P."/>
            <person name="Ruckert C."/>
            <person name="Wagener K."/>
            <person name="Drillich M."/>
            <person name="Kaempfer P."/>
            <person name="Busse H.-J."/>
            <person name="Ehling-Schulz M."/>
        </authorList>
    </citation>
    <scope>NUCLEOTIDE SEQUENCE [LARGE SCALE GENOMIC DNA]</scope>
    <source>
        <strain evidence="10 11">LMM-1653</strain>
    </source>
</reference>
<dbReference type="GO" id="GO:0000287">
    <property type="term" value="F:magnesium ion binding"/>
    <property type="evidence" value="ECO:0007669"/>
    <property type="project" value="UniProtKB-UniRule"/>
</dbReference>
<dbReference type="InterPro" id="IPR037143">
    <property type="entry name" value="4-PPantetheinyl_Trfase_dom_sf"/>
</dbReference>
<evidence type="ECO:0000256" key="6">
    <source>
        <dbReference type="ARBA" id="ARBA00023098"/>
    </source>
</evidence>
<accession>A0A4P7QJG2</accession>
<gene>
    <name evidence="8 10" type="primary">acpS</name>
    <name evidence="10" type="ORF">CENDO_09045</name>
</gene>
<dbReference type="NCBIfam" id="TIGR00556">
    <property type="entry name" value="pantethn_trn"/>
    <property type="match status" value="1"/>
</dbReference>
<dbReference type="EC" id="2.7.8.7" evidence="8"/>
<evidence type="ECO:0000313" key="10">
    <source>
        <dbReference type="EMBL" id="QCB29074.1"/>
    </source>
</evidence>
<dbReference type="InterPro" id="IPR002582">
    <property type="entry name" value="ACPS"/>
</dbReference>
<evidence type="ECO:0000256" key="1">
    <source>
        <dbReference type="ARBA" id="ARBA00022516"/>
    </source>
</evidence>
<feature type="binding site" evidence="8">
    <location>
        <position position="6"/>
    </location>
    <ligand>
        <name>Mg(2+)</name>
        <dbReference type="ChEBI" id="CHEBI:18420"/>
    </ligand>
</feature>
<dbReference type="RefSeq" id="WP_168707217.1">
    <property type="nucleotide sequence ID" value="NZ_CP039247.1"/>
</dbReference>
<dbReference type="AlphaFoldDB" id="A0A4P7QJG2"/>
<keyword evidence="6 8" id="KW-0443">Lipid metabolism</keyword>
<name>A0A4P7QJG2_9CORY</name>
<evidence type="ECO:0000313" key="11">
    <source>
        <dbReference type="Proteomes" id="UP000296352"/>
    </source>
</evidence>
<dbReference type="KEGG" id="cee:CENDO_09045"/>
<dbReference type="GO" id="GO:0006633">
    <property type="term" value="P:fatty acid biosynthetic process"/>
    <property type="evidence" value="ECO:0007669"/>
    <property type="project" value="UniProtKB-UniRule"/>
</dbReference>
<keyword evidence="1 8" id="KW-0444">Lipid biosynthesis</keyword>
<evidence type="ECO:0000259" key="9">
    <source>
        <dbReference type="Pfam" id="PF01648"/>
    </source>
</evidence>
<protein>
    <recommendedName>
        <fullName evidence="8">Holo-[acyl-carrier-protein] synthase</fullName>
        <shortName evidence="8">Holo-ACP synthase</shortName>
        <ecNumber evidence="8">2.7.8.7</ecNumber>
    </recommendedName>
    <alternativeName>
        <fullName evidence="8">4'-phosphopantetheinyl transferase AcpS</fullName>
    </alternativeName>
</protein>
<comment type="subcellular location">
    <subcellularLocation>
        <location evidence="8">Cytoplasm</location>
    </subcellularLocation>
</comment>
<evidence type="ECO:0000256" key="4">
    <source>
        <dbReference type="ARBA" id="ARBA00022832"/>
    </source>
</evidence>
<keyword evidence="8" id="KW-0963">Cytoplasm</keyword>
<evidence type="ECO:0000256" key="5">
    <source>
        <dbReference type="ARBA" id="ARBA00022842"/>
    </source>
</evidence>
<comment type="cofactor">
    <cofactor evidence="8">
        <name>Mg(2+)</name>
        <dbReference type="ChEBI" id="CHEBI:18420"/>
    </cofactor>
</comment>
<dbReference type="GO" id="GO:0008897">
    <property type="term" value="F:holo-[acyl-carrier-protein] synthase activity"/>
    <property type="evidence" value="ECO:0007669"/>
    <property type="project" value="UniProtKB-UniRule"/>
</dbReference>
<comment type="catalytic activity">
    <reaction evidence="8">
        <text>apo-[ACP] + CoA = holo-[ACP] + adenosine 3',5'-bisphosphate + H(+)</text>
        <dbReference type="Rhea" id="RHEA:12068"/>
        <dbReference type="Rhea" id="RHEA-COMP:9685"/>
        <dbReference type="Rhea" id="RHEA-COMP:9690"/>
        <dbReference type="ChEBI" id="CHEBI:15378"/>
        <dbReference type="ChEBI" id="CHEBI:29999"/>
        <dbReference type="ChEBI" id="CHEBI:57287"/>
        <dbReference type="ChEBI" id="CHEBI:58343"/>
        <dbReference type="ChEBI" id="CHEBI:64479"/>
        <dbReference type="EC" id="2.7.8.7"/>
    </reaction>
</comment>